<organism evidence="1 2">
    <name type="scientific">candidate division WWE3 bacterium RIFCSPLOWO2_01_FULL_41_18</name>
    <dbReference type="NCBI Taxonomy" id="1802625"/>
    <lineage>
        <taxon>Bacteria</taxon>
        <taxon>Katanobacteria</taxon>
    </lineage>
</organism>
<comment type="caution">
    <text evidence="1">The sequence shown here is derived from an EMBL/GenBank/DDBJ whole genome shotgun (WGS) entry which is preliminary data.</text>
</comment>
<proteinExistence type="predicted"/>
<dbReference type="EMBL" id="MEVI01000001">
    <property type="protein sequence ID" value="OGC55681.1"/>
    <property type="molecule type" value="Genomic_DNA"/>
</dbReference>
<evidence type="ECO:0000313" key="2">
    <source>
        <dbReference type="Proteomes" id="UP000176504"/>
    </source>
</evidence>
<gene>
    <name evidence="1" type="ORF">A3A78_01400</name>
</gene>
<accession>A0A1F4VEK6</accession>
<dbReference type="Proteomes" id="UP000176504">
    <property type="component" value="Unassembled WGS sequence"/>
</dbReference>
<name>A0A1F4VEK6_UNCKA</name>
<reference evidence="1 2" key="1">
    <citation type="journal article" date="2016" name="Nat. Commun.">
        <title>Thousands of microbial genomes shed light on interconnected biogeochemical processes in an aquifer system.</title>
        <authorList>
            <person name="Anantharaman K."/>
            <person name="Brown C.T."/>
            <person name="Hug L.A."/>
            <person name="Sharon I."/>
            <person name="Castelle C.J."/>
            <person name="Probst A.J."/>
            <person name="Thomas B.C."/>
            <person name="Singh A."/>
            <person name="Wilkins M.J."/>
            <person name="Karaoz U."/>
            <person name="Brodie E.L."/>
            <person name="Williams K.H."/>
            <person name="Hubbard S.S."/>
            <person name="Banfield J.F."/>
        </authorList>
    </citation>
    <scope>NUCLEOTIDE SEQUENCE [LARGE SCALE GENOMIC DNA]</scope>
</reference>
<evidence type="ECO:0000313" key="1">
    <source>
        <dbReference type="EMBL" id="OGC55681.1"/>
    </source>
</evidence>
<protein>
    <submittedName>
        <fullName evidence="1">Uncharacterized protein</fullName>
    </submittedName>
</protein>
<sequence length="120" mass="13661">MLKRIALAALLVAVILILEKIAAPTWVKTLLTVALVVLFLATNSRFWEPSAGRTLYQETHVVSTLFYCPQCHRLVRNEVRITIEARDPMELKFKSLTFLPSAKITGRRLHDEVHRGPLLN</sequence>
<dbReference type="AlphaFoldDB" id="A0A1F4VEK6"/>